<accession>A0ACA9NXW1</accession>
<protein>
    <submittedName>
        <fullName evidence="1">35184_t:CDS:1</fullName>
    </submittedName>
</protein>
<gene>
    <name evidence="1" type="ORF">RPERSI_LOCUS9152</name>
</gene>
<proteinExistence type="predicted"/>
<dbReference type="EMBL" id="CAJVQC010017053">
    <property type="protein sequence ID" value="CAG8681840.1"/>
    <property type="molecule type" value="Genomic_DNA"/>
</dbReference>
<reference evidence="1" key="1">
    <citation type="submission" date="2021-06" db="EMBL/GenBank/DDBJ databases">
        <authorList>
            <person name="Kallberg Y."/>
            <person name="Tangrot J."/>
            <person name="Rosling A."/>
        </authorList>
    </citation>
    <scope>NUCLEOTIDE SEQUENCE</scope>
    <source>
        <strain evidence="1">MA461A</strain>
    </source>
</reference>
<organism evidence="1 2">
    <name type="scientific">Racocetra persica</name>
    <dbReference type="NCBI Taxonomy" id="160502"/>
    <lineage>
        <taxon>Eukaryota</taxon>
        <taxon>Fungi</taxon>
        <taxon>Fungi incertae sedis</taxon>
        <taxon>Mucoromycota</taxon>
        <taxon>Glomeromycotina</taxon>
        <taxon>Glomeromycetes</taxon>
        <taxon>Diversisporales</taxon>
        <taxon>Gigasporaceae</taxon>
        <taxon>Racocetra</taxon>
    </lineage>
</organism>
<dbReference type="Proteomes" id="UP000789920">
    <property type="component" value="Unassembled WGS sequence"/>
</dbReference>
<evidence type="ECO:0000313" key="2">
    <source>
        <dbReference type="Proteomes" id="UP000789920"/>
    </source>
</evidence>
<feature type="non-terminal residue" evidence="1">
    <location>
        <position position="1"/>
    </location>
</feature>
<evidence type="ECO:0000313" key="1">
    <source>
        <dbReference type="EMBL" id="CAG8681840.1"/>
    </source>
</evidence>
<name>A0ACA9NXW1_9GLOM</name>
<keyword evidence="2" id="KW-1185">Reference proteome</keyword>
<sequence>KWPYKDSEEYKATPETLAKAGFYFNPVPNSKDNVVCFLCHKSMEGWDPQDDPFEEHAKHSPDCAWAICYCSLRNFNDEQLPFNWDDKDKLPTSKKLEEARIKTFGTWWPHEGKKGWVGTIKKMAKAGFIYSPTLGSLDNVNCQYCGVGLEGWEPKDDPTKQIKSEVTEVVKIKEEEIELSDMINQLRLNEPTPENSKNNDADQECAMNLTDNQNNISDHMCDNQIETAEVVTNKEYNEEIANPCTGTPPPSFRPAITDKINSVTDKTYSNDQNILSVEEIVEIEADKEYNEEIVIPSTVTPLPSFRPAITDEINSITDNICNNDQVHITDQFEKTEKPNSLTNDSNQMEITERFGKAEVYDNNQMEITERSGKTEKLNSLTNNAYDNQLEITNIREDIECNKETDIPFTTMLNSAPIEPAINRSTEDIPSESLTVNEQSAKTLIIEEVEADKKYNEGKKYYEDKKYNEDKEYSEDKEYNEDKKYNENKEYNEEIAIPYTSTPPFSFHPAITGEINNITDNTYSNGQMYITERFEKMELNSLTDNVYDNNRMEITNIREDMECNKETNIPFTSTPNSLAPIELMNNENIDDTTSEYLTANEQTAKILTVEANKEYNREIAIPYTGTPPLSSRPTITDKTNHITDNIHSNDHIGTPPFFRPTIMDKTNHITDNIYSNDHISTPPFFRPTIMDKTNSITDNIYCNDHIGTPPLSFRPTITDKTNSITTDNTYSNDQIYITERFEKTLSVDDCLRNLTEELNSLTNNAYDNNQMEITSIREDKERNKEIVNPFISTHNSLSPIEPMNNETTEDITLTVSEQLTKTLTVEDYLKDLTEQQERILAEKTTQLMDAILEIKRRAKNAIMAIPVK</sequence>
<comment type="caution">
    <text evidence="1">The sequence shown here is derived from an EMBL/GenBank/DDBJ whole genome shotgun (WGS) entry which is preliminary data.</text>
</comment>